<feature type="transmembrane region" description="Helical" evidence="1">
    <location>
        <begin position="6"/>
        <end position="24"/>
    </location>
</feature>
<dbReference type="OrthoDB" id="5784238at2"/>
<dbReference type="PANTHER" id="PTHR43601:SF3">
    <property type="entry name" value="THIOREDOXIN, MITOCHONDRIAL"/>
    <property type="match status" value="1"/>
</dbReference>
<dbReference type="SUPFAM" id="SSF52833">
    <property type="entry name" value="Thioredoxin-like"/>
    <property type="match status" value="1"/>
</dbReference>
<dbReference type="PANTHER" id="PTHR43601">
    <property type="entry name" value="THIOREDOXIN, MITOCHONDRIAL"/>
    <property type="match status" value="1"/>
</dbReference>
<dbReference type="STRING" id="1396821.SAMN05444515_10454"/>
<evidence type="ECO:0000259" key="2">
    <source>
        <dbReference type="PROSITE" id="PS51352"/>
    </source>
</evidence>
<proteinExistence type="predicted"/>
<dbReference type="PROSITE" id="PS51352">
    <property type="entry name" value="THIOREDOXIN_2"/>
    <property type="match status" value="1"/>
</dbReference>
<name>A0A1H7J2N0_9GAMM</name>
<dbReference type="CDD" id="cd02947">
    <property type="entry name" value="TRX_family"/>
    <property type="match status" value="1"/>
</dbReference>
<dbReference type="Pfam" id="PF00085">
    <property type="entry name" value="Thioredoxin"/>
    <property type="match status" value="1"/>
</dbReference>
<protein>
    <submittedName>
        <fullName evidence="3">Thioredoxin 1</fullName>
    </submittedName>
</protein>
<dbReference type="EMBL" id="FOAA01000004">
    <property type="protein sequence ID" value="SEK68147.1"/>
    <property type="molecule type" value="Genomic_DNA"/>
</dbReference>
<keyword evidence="1" id="KW-0472">Membrane</keyword>
<gene>
    <name evidence="3" type="ORF">SAMN05444515_10454</name>
</gene>
<evidence type="ECO:0000313" key="4">
    <source>
        <dbReference type="Proteomes" id="UP000199256"/>
    </source>
</evidence>
<evidence type="ECO:0000256" key="1">
    <source>
        <dbReference type="SAM" id="Phobius"/>
    </source>
</evidence>
<reference evidence="4" key="1">
    <citation type="submission" date="2016-10" db="EMBL/GenBank/DDBJ databases">
        <authorList>
            <person name="Varghese N."/>
            <person name="Submissions S."/>
        </authorList>
    </citation>
    <scope>NUCLEOTIDE SEQUENCE [LARGE SCALE GENOMIC DNA]</scope>
    <source>
        <strain evidence="4">DSM 241</strain>
    </source>
</reference>
<sequence>MDSTAWIIITLIVLFVLGQFAFLYRSKGMQGRIAPDMSDLLSEAQKAQPRLIFYFHSPRCGMCRQVAPILKPLMEEHFNIIEVDVSKRPDVARRFKVMGTPTLMRVQEGRIEKVLMGAKDEKTIRDFVEAQ</sequence>
<dbReference type="AlphaFoldDB" id="A0A1H7J2N0"/>
<dbReference type="InterPro" id="IPR013766">
    <property type="entry name" value="Thioredoxin_domain"/>
</dbReference>
<feature type="domain" description="Thioredoxin" evidence="2">
    <location>
        <begin position="15"/>
        <end position="131"/>
    </location>
</feature>
<organism evidence="3 4">
    <name type="scientific">Ectothiorhodospira marina</name>
    <dbReference type="NCBI Taxonomy" id="1396821"/>
    <lineage>
        <taxon>Bacteria</taxon>
        <taxon>Pseudomonadati</taxon>
        <taxon>Pseudomonadota</taxon>
        <taxon>Gammaproteobacteria</taxon>
        <taxon>Chromatiales</taxon>
        <taxon>Ectothiorhodospiraceae</taxon>
        <taxon>Ectothiorhodospira</taxon>
    </lineage>
</organism>
<dbReference type="RefSeq" id="WP_090251746.1">
    <property type="nucleotide sequence ID" value="NZ_FOAA01000004.1"/>
</dbReference>
<keyword evidence="1" id="KW-1133">Transmembrane helix</keyword>
<dbReference type="Proteomes" id="UP000199256">
    <property type="component" value="Unassembled WGS sequence"/>
</dbReference>
<accession>A0A1H7J2N0</accession>
<evidence type="ECO:0000313" key="3">
    <source>
        <dbReference type="EMBL" id="SEK68147.1"/>
    </source>
</evidence>
<keyword evidence="1" id="KW-0812">Transmembrane</keyword>
<dbReference type="InterPro" id="IPR036249">
    <property type="entry name" value="Thioredoxin-like_sf"/>
</dbReference>
<keyword evidence="4" id="KW-1185">Reference proteome</keyword>
<dbReference type="Gene3D" id="3.40.30.10">
    <property type="entry name" value="Glutaredoxin"/>
    <property type="match status" value="1"/>
</dbReference>
<dbReference type="GO" id="GO:0045454">
    <property type="term" value="P:cell redox homeostasis"/>
    <property type="evidence" value="ECO:0007669"/>
    <property type="project" value="TreeGrafter"/>
</dbReference>